<dbReference type="EMBL" id="UINC01131849">
    <property type="protein sequence ID" value="SVD13807.1"/>
    <property type="molecule type" value="Genomic_DNA"/>
</dbReference>
<dbReference type="GO" id="GO:0004425">
    <property type="term" value="F:indole-3-glycerol-phosphate synthase activity"/>
    <property type="evidence" value="ECO:0007669"/>
    <property type="project" value="UniProtKB-EC"/>
</dbReference>
<dbReference type="PANTHER" id="PTHR22854:SF2">
    <property type="entry name" value="INDOLE-3-GLYCEROL-PHOSPHATE SYNTHASE"/>
    <property type="match status" value="1"/>
</dbReference>
<dbReference type="SUPFAM" id="SSF51366">
    <property type="entry name" value="Ribulose-phoshate binding barrel"/>
    <property type="match status" value="1"/>
</dbReference>
<evidence type="ECO:0000256" key="4">
    <source>
        <dbReference type="ARBA" id="ARBA00022605"/>
    </source>
</evidence>
<gene>
    <name evidence="10" type="ORF">METZ01_LOCUS366661</name>
</gene>
<keyword evidence="7" id="KW-0057">Aromatic amino acid biosynthesis</keyword>
<comment type="pathway">
    <text evidence="2">Amino-acid biosynthesis; L-tryptophan biosynthesis; L-tryptophan from chorismate: step 4/5.</text>
</comment>
<evidence type="ECO:0000256" key="8">
    <source>
        <dbReference type="ARBA" id="ARBA00023239"/>
    </source>
</evidence>
<keyword evidence="5" id="KW-0210">Decarboxylase</keyword>
<dbReference type="InterPro" id="IPR013785">
    <property type="entry name" value="Aldolase_TIM"/>
</dbReference>
<keyword evidence="6" id="KW-0822">Tryptophan biosynthesis</keyword>
<evidence type="ECO:0000256" key="2">
    <source>
        <dbReference type="ARBA" id="ARBA00004696"/>
    </source>
</evidence>
<dbReference type="InterPro" id="IPR011060">
    <property type="entry name" value="RibuloseP-bd_barrel"/>
</dbReference>
<comment type="catalytic activity">
    <reaction evidence="1">
        <text>1-(2-carboxyphenylamino)-1-deoxy-D-ribulose 5-phosphate + H(+) = (1S,2R)-1-C-(indol-3-yl)glycerol 3-phosphate + CO2 + H2O</text>
        <dbReference type="Rhea" id="RHEA:23476"/>
        <dbReference type="ChEBI" id="CHEBI:15377"/>
        <dbReference type="ChEBI" id="CHEBI:15378"/>
        <dbReference type="ChEBI" id="CHEBI:16526"/>
        <dbReference type="ChEBI" id="CHEBI:58613"/>
        <dbReference type="ChEBI" id="CHEBI:58866"/>
        <dbReference type="EC" id="4.1.1.48"/>
    </reaction>
</comment>
<evidence type="ECO:0000313" key="10">
    <source>
        <dbReference type="EMBL" id="SVD13807.1"/>
    </source>
</evidence>
<protein>
    <recommendedName>
        <fullName evidence="3">indole-3-glycerol-phosphate synthase</fullName>
        <ecNumber evidence="3">4.1.1.48</ecNumber>
    </recommendedName>
</protein>
<evidence type="ECO:0000256" key="6">
    <source>
        <dbReference type="ARBA" id="ARBA00022822"/>
    </source>
</evidence>
<keyword evidence="8" id="KW-0456">Lyase</keyword>
<keyword evidence="4" id="KW-0028">Amino-acid biosynthesis</keyword>
<dbReference type="UniPathway" id="UPA00035">
    <property type="reaction ID" value="UER00043"/>
</dbReference>
<evidence type="ECO:0000256" key="1">
    <source>
        <dbReference type="ARBA" id="ARBA00001633"/>
    </source>
</evidence>
<feature type="non-terminal residue" evidence="10">
    <location>
        <position position="1"/>
    </location>
</feature>
<dbReference type="Pfam" id="PF00218">
    <property type="entry name" value="IGPS"/>
    <property type="match status" value="1"/>
</dbReference>
<dbReference type="EC" id="4.1.1.48" evidence="3"/>
<dbReference type="AlphaFoldDB" id="A0A382SX61"/>
<organism evidence="10">
    <name type="scientific">marine metagenome</name>
    <dbReference type="NCBI Taxonomy" id="408172"/>
    <lineage>
        <taxon>unclassified sequences</taxon>
        <taxon>metagenomes</taxon>
        <taxon>ecological metagenomes</taxon>
    </lineage>
</organism>
<dbReference type="GO" id="GO:0000162">
    <property type="term" value="P:L-tryptophan biosynthetic process"/>
    <property type="evidence" value="ECO:0007669"/>
    <property type="project" value="UniProtKB-UniPathway"/>
</dbReference>
<accession>A0A382SX61</accession>
<evidence type="ECO:0000256" key="5">
    <source>
        <dbReference type="ARBA" id="ARBA00022793"/>
    </source>
</evidence>
<sequence length="121" mass="13501">GVDNKLALDLYQTANELNVTSIVEVHTPDEAEKALNFDKAIIGINNRNLKDLKTDIKTTLQLYKILSSHSCPIVSESGFKSEKDVKEIIDKTGIMNFLIGESLLENIEGMSLLKKIVRINQ</sequence>
<evidence type="ECO:0000256" key="7">
    <source>
        <dbReference type="ARBA" id="ARBA00023141"/>
    </source>
</evidence>
<proteinExistence type="predicted"/>
<dbReference type="PANTHER" id="PTHR22854">
    <property type="entry name" value="TRYPTOPHAN BIOSYNTHESIS PROTEIN"/>
    <property type="match status" value="1"/>
</dbReference>
<feature type="domain" description="Indole-3-glycerol phosphate synthase" evidence="9">
    <location>
        <begin position="2"/>
        <end position="108"/>
    </location>
</feature>
<dbReference type="GO" id="GO:0004640">
    <property type="term" value="F:phosphoribosylanthranilate isomerase activity"/>
    <property type="evidence" value="ECO:0007669"/>
    <property type="project" value="TreeGrafter"/>
</dbReference>
<evidence type="ECO:0000256" key="3">
    <source>
        <dbReference type="ARBA" id="ARBA00012362"/>
    </source>
</evidence>
<dbReference type="Gene3D" id="3.20.20.70">
    <property type="entry name" value="Aldolase class I"/>
    <property type="match status" value="1"/>
</dbReference>
<dbReference type="InterPro" id="IPR013798">
    <property type="entry name" value="Indole-3-glycerol_P_synth_dom"/>
</dbReference>
<dbReference type="InterPro" id="IPR045186">
    <property type="entry name" value="Indole-3-glycerol_P_synth"/>
</dbReference>
<reference evidence="10" key="1">
    <citation type="submission" date="2018-05" db="EMBL/GenBank/DDBJ databases">
        <authorList>
            <person name="Lanie J.A."/>
            <person name="Ng W.-L."/>
            <person name="Kazmierczak K.M."/>
            <person name="Andrzejewski T.M."/>
            <person name="Davidsen T.M."/>
            <person name="Wayne K.J."/>
            <person name="Tettelin H."/>
            <person name="Glass J.I."/>
            <person name="Rusch D."/>
            <person name="Podicherti R."/>
            <person name="Tsui H.-C.T."/>
            <person name="Winkler M.E."/>
        </authorList>
    </citation>
    <scope>NUCLEOTIDE SEQUENCE</scope>
</reference>
<name>A0A382SX61_9ZZZZ</name>
<evidence type="ECO:0000259" key="9">
    <source>
        <dbReference type="Pfam" id="PF00218"/>
    </source>
</evidence>